<keyword evidence="2" id="KW-1185">Reference proteome</keyword>
<evidence type="ECO:0000313" key="2">
    <source>
        <dbReference type="Proteomes" id="UP000304953"/>
    </source>
</evidence>
<dbReference type="Proteomes" id="UP000304953">
    <property type="component" value="Unassembled WGS sequence"/>
</dbReference>
<dbReference type="EMBL" id="SRYA01000049">
    <property type="protein sequence ID" value="TGY91937.1"/>
    <property type="molecule type" value="Genomic_DNA"/>
</dbReference>
<gene>
    <name evidence="1" type="ORF">E5329_19640</name>
</gene>
<accession>A0AC61RS58</accession>
<protein>
    <submittedName>
        <fullName evidence="1">1-phosphofructokinase family hexose kinase</fullName>
    </submittedName>
</protein>
<comment type="caution">
    <text evidence="1">The sequence shown here is derived from an EMBL/GenBank/DDBJ whole genome shotgun (WGS) entry which is preliminary data.</text>
</comment>
<evidence type="ECO:0000313" key="1">
    <source>
        <dbReference type="EMBL" id="TGY91937.1"/>
    </source>
</evidence>
<proteinExistence type="predicted"/>
<name>A0AC61RS58_9FIRM</name>
<sequence>MLYTLTTNPAIDMNVSTRGIVPGAVNRTFDTVYTPNGKGLNVSFVLKHFGVESKILGFFGGFSGDYIVSESRKKGIEVLPVMVEDTTRINIFLNDGTQEFKFVNEGSLVTKENQKEMTELLRGLEDMEYLSISGSLPKGVGTEYYDEVLSICREKNVKVILDISAPKLKELLVYRPYLIKPNDEELKDIFGITVQGEENIEEIMDILHEKGAQNILLTLGERGSYFSDGKAVYYAGAQPVELRSSACAGDSALAAFMSEWLYHPRQVEEALKKSAATGANVAESDAIGDLKKVEAYRKNIQVRKVR</sequence>
<organism evidence="1 2">
    <name type="scientific">Petralouisia muris</name>
    <dbReference type="NCBI Taxonomy" id="3032872"/>
    <lineage>
        <taxon>Bacteria</taxon>
        <taxon>Bacillati</taxon>
        <taxon>Bacillota</taxon>
        <taxon>Clostridia</taxon>
        <taxon>Lachnospirales</taxon>
        <taxon>Lachnospiraceae</taxon>
        <taxon>Petralouisia</taxon>
    </lineage>
</organism>
<reference evidence="1" key="1">
    <citation type="submission" date="2019-04" db="EMBL/GenBank/DDBJ databases">
        <title>Microbes associate with the intestines of laboratory mice.</title>
        <authorList>
            <person name="Navarre W."/>
            <person name="Wong E."/>
            <person name="Huang K."/>
            <person name="Tropini C."/>
            <person name="Ng K."/>
            <person name="Yu B."/>
        </authorList>
    </citation>
    <scope>NUCLEOTIDE SEQUENCE</scope>
    <source>
        <strain evidence="1">NM01_1-7b</strain>
    </source>
</reference>